<evidence type="ECO:0000313" key="3">
    <source>
        <dbReference type="Proteomes" id="UP000765509"/>
    </source>
</evidence>
<dbReference type="CDD" id="cd00024">
    <property type="entry name" value="CD_CSD"/>
    <property type="match status" value="1"/>
</dbReference>
<dbReference type="InterPro" id="IPR000953">
    <property type="entry name" value="Chromo/chromo_shadow_dom"/>
</dbReference>
<feature type="domain" description="Chromo" evidence="1">
    <location>
        <begin position="104"/>
        <end position="153"/>
    </location>
</feature>
<name>A0A9Q3E081_9BASI</name>
<gene>
    <name evidence="2" type="ORF">O181_048622</name>
</gene>
<dbReference type="Pfam" id="PF00385">
    <property type="entry name" value="Chromo"/>
    <property type="match status" value="1"/>
</dbReference>
<dbReference type="OrthoDB" id="2505365at2759"/>
<dbReference type="PROSITE" id="PS50013">
    <property type="entry name" value="CHROMO_2"/>
    <property type="match status" value="1"/>
</dbReference>
<dbReference type="SUPFAM" id="SSF54160">
    <property type="entry name" value="Chromo domain-like"/>
    <property type="match status" value="1"/>
</dbReference>
<accession>A0A9Q3E081</accession>
<proteinExistence type="predicted"/>
<reference evidence="2" key="1">
    <citation type="submission" date="2021-03" db="EMBL/GenBank/DDBJ databases">
        <title>Draft genome sequence of rust myrtle Austropuccinia psidii MF-1, a brazilian biotype.</title>
        <authorList>
            <person name="Quecine M.C."/>
            <person name="Pachon D.M.R."/>
            <person name="Bonatelli M.L."/>
            <person name="Correr F.H."/>
            <person name="Franceschini L.M."/>
            <person name="Leite T.F."/>
            <person name="Margarido G.R.A."/>
            <person name="Almeida C.A."/>
            <person name="Ferrarezi J.A."/>
            <person name="Labate C.A."/>
        </authorList>
    </citation>
    <scope>NUCLEOTIDE SEQUENCE</scope>
    <source>
        <strain evidence="2">MF-1</strain>
    </source>
</reference>
<dbReference type="InterPro" id="IPR023780">
    <property type="entry name" value="Chromo_domain"/>
</dbReference>
<dbReference type="Gene3D" id="2.40.50.40">
    <property type="match status" value="1"/>
</dbReference>
<dbReference type="EMBL" id="AVOT02020611">
    <property type="protein sequence ID" value="MBW0508907.1"/>
    <property type="molecule type" value="Genomic_DNA"/>
</dbReference>
<evidence type="ECO:0000259" key="1">
    <source>
        <dbReference type="PROSITE" id="PS50013"/>
    </source>
</evidence>
<dbReference type="InterPro" id="IPR016197">
    <property type="entry name" value="Chromo-like_dom_sf"/>
</dbReference>
<protein>
    <recommendedName>
        <fullName evidence="1">Chromo domain-containing protein</fullName>
    </recommendedName>
</protein>
<evidence type="ECO:0000313" key="2">
    <source>
        <dbReference type="EMBL" id="MBW0508907.1"/>
    </source>
</evidence>
<dbReference type="Proteomes" id="UP000765509">
    <property type="component" value="Unassembled WGS sequence"/>
</dbReference>
<dbReference type="Pfam" id="PF24626">
    <property type="entry name" value="SH3_Tf2-1"/>
    <property type="match status" value="1"/>
</dbReference>
<dbReference type="GO" id="GO:0006338">
    <property type="term" value="P:chromatin remodeling"/>
    <property type="evidence" value="ECO:0007669"/>
    <property type="project" value="UniProtKB-ARBA"/>
</dbReference>
<dbReference type="AlphaFoldDB" id="A0A9Q3E081"/>
<organism evidence="2 3">
    <name type="scientific">Austropuccinia psidii MF-1</name>
    <dbReference type="NCBI Taxonomy" id="1389203"/>
    <lineage>
        <taxon>Eukaryota</taxon>
        <taxon>Fungi</taxon>
        <taxon>Dikarya</taxon>
        <taxon>Basidiomycota</taxon>
        <taxon>Pucciniomycotina</taxon>
        <taxon>Pucciniomycetes</taxon>
        <taxon>Pucciniales</taxon>
        <taxon>Sphaerophragmiaceae</taxon>
        <taxon>Austropuccinia</taxon>
    </lineage>
</organism>
<sequence length="168" mass="19407">MKIPLGLTNRTIPPYLQPGSKVWLVSKNSKTTRPTKKILERWLAPFKVLNKNGSHVYHLKLPQEWKSVHPVFYVSLSEPVRKSTIPNQNQFPAPPVLVEEPEEWEVAQVLYSNLKRGKLWYLVQWKGFSEYLERTAWEPAFNSTNSPEFVKDFCTLCPDKPGPNTSTV</sequence>
<comment type="caution">
    <text evidence="2">The sequence shown here is derived from an EMBL/GenBank/DDBJ whole genome shotgun (WGS) entry which is preliminary data.</text>
</comment>
<dbReference type="InterPro" id="IPR056924">
    <property type="entry name" value="SH3_Tf2-1"/>
</dbReference>
<keyword evidence="3" id="KW-1185">Reference proteome</keyword>